<dbReference type="InterPro" id="IPR009279">
    <property type="entry name" value="Portal_Mu"/>
</dbReference>
<evidence type="ECO:0000313" key="3">
    <source>
        <dbReference type="Proteomes" id="UP000029878"/>
    </source>
</evidence>
<keyword evidence="1" id="KW-0812">Transmembrane</keyword>
<comment type="caution">
    <text evidence="2">The sequence shown here is derived from an EMBL/GenBank/DDBJ whole genome shotgun (WGS) entry which is preliminary data.</text>
</comment>
<dbReference type="Pfam" id="PF06074">
    <property type="entry name" value="Portal_Mu"/>
    <property type="match status" value="1"/>
</dbReference>
<dbReference type="Proteomes" id="UP000029878">
    <property type="component" value="Unassembled WGS sequence"/>
</dbReference>
<dbReference type="EMBL" id="JRPL02000025">
    <property type="protein sequence ID" value="TLD81327.1"/>
    <property type="molecule type" value="Genomic_DNA"/>
</dbReference>
<evidence type="ECO:0000313" key="2">
    <source>
        <dbReference type="EMBL" id="TLD81327.1"/>
    </source>
</evidence>
<proteinExistence type="predicted"/>
<dbReference type="AlphaFoldDB" id="A0A4U8S6K9"/>
<reference evidence="2 3" key="1">
    <citation type="journal article" date="2014" name="Genome Announc.">
        <title>Draft genome sequences of eight enterohepatic helicobacter species isolated from both laboratory and wild rodents.</title>
        <authorList>
            <person name="Sheh A."/>
            <person name="Shen Z."/>
            <person name="Fox J.G."/>
        </authorList>
    </citation>
    <scope>NUCLEOTIDE SEQUENCE [LARGE SCALE GENOMIC DNA]</scope>
    <source>
        <strain evidence="2 3">ATCC 700114</strain>
    </source>
</reference>
<protein>
    <submittedName>
        <fullName evidence="2">DUF935 family protein</fullName>
    </submittedName>
</protein>
<organism evidence="2 3">
    <name type="scientific">Helicobacter trogontum</name>
    <dbReference type="NCBI Taxonomy" id="50960"/>
    <lineage>
        <taxon>Bacteria</taxon>
        <taxon>Pseudomonadati</taxon>
        <taxon>Campylobacterota</taxon>
        <taxon>Epsilonproteobacteria</taxon>
        <taxon>Campylobacterales</taxon>
        <taxon>Helicobacteraceae</taxon>
        <taxon>Helicobacter</taxon>
    </lineage>
</organism>
<keyword evidence="1" id="KW-0472">Membrane</keyword>
<name>A0A4U8S6K9_9HELI</name>
<sequence length="442" mass="50526">MQVTRLPLLIESENKEQDIFLKDFIKTRDFRKLLFLFSTSIPYGFSSFILQWESFNSKIYPKLDFISMRYFESDEAFMPYIEQAGNRIYLHEANEDIYTIYHPSDAGNLLEGSLMNKIISLASLKHIALQRYMSYLDSFSVPPLIIKSEATSTEETSKLILQSALNLRSNGVGLFAKDDVLEVLNGNVDKGTFLDFVRYCDECISKVITSQVLAGNSTQFGTQALGSVHEGITRNVLEFDAGLLAENITPLLTKMLEYNFAHVAPFYFEIDTNTEKDEKLQAEVYNLLSNMGIQIPLKHLENTFKIEGLEYKQTQSFMQEPQDYGNTSQTHAIKDILNALTKNAQAQTNTIFCKDTMQKGSKEYKKLIKLPQTKLDKELDKIPIESGFNVEEFIKDCETFEEVSNKLYEAFSGEELLLREEELLAYMLQANLYGMQKGNKNG</sequence>
<dbReference type="OrthoDB" id="5329970at2"/>
<accession>A0A4U8S6K9</accession>
<keyword evidence="1" id="KW-1133">Transmembrane helix</keyword>
<evidence type="ECO:0000256" key="1">
    <source>
        <dbReference type="SAM" id="Phobius"/>
    </source>
</evidence>
<feature type="transmembrane region" description="Helical" evidence="1">
    <location>
        <begin position="33"/>
        <end position="52"/>
    </location>
</feature>
<gene>
    <name evidence="2" type="ORF">LS81_008720</name>
</gene>